<dbReference type="Pfam" id="PF00144">
    <property type="entry name" value="Beta-lactamase"/>
    <property type="match status" value="1"/>
</dbReference>
<dbReference type="Proteomes" id="UP000604046">
    <property type="component" value="Unassembled WGS sequence"/>
</dbReference>
<evidence type="ECO:0000313" key="2">
    <source>
        <dbReference type="EMBL" id="CAE7199160.1"/>
    </source>
</evidence>
<name>A0A812J707_9DINO</name>
<organism evidence="2 3">
    <name type="scientific">Symbiodinium natans</name>
    <dbReference type="NCBI Taxonomy" id="878477"/>
    <lineage>
        <taxon>Eukaryota</taxon>
        <taxon>Sar</taxon>
        <taxon>Alveolata</taxon>
        <taxon>Dinophyceae</taxon>
        <taxon>Suessiales</taxon>
        <taxon>Symbiodiniaceae</taxon>
        <taxon>Symbiodinium</taxon>
    </lineage>
</organism>
<dbReference type="InterPro" id="IPR012338">
    <property type="entry name" value="Beta-lactam/transpept-like"/>
</dbReference>
<dbReference type="PANTHER" id="PTHR43283">
    <property type="entry name" value="BETA-LACTAMASE-RELATED"/>
    <property type="match status" value="1"/>
</dbReference>
<dbReference type="AlphaFoldDB" id="A0A812J707"/>
<evidence type="ECO:0000313" key="3">
    <source>
        <dbReference type="Proteomes" id="UP000604046"/>
    </source>
</evidence>
<keyword evidence="3" id="KW-1185">Reference proteome</keyword>
<evidence type="ECO:0000259" key="1">
    <source>
        <dbReference type="Pfam" id="PF00144"/>
    </source>
</evidence>
<sequence length="465" mass="51855">MPVKRKTLEKGRKAKSLATKPLEGSAAFKEVDSASTGLDSKLLQDYVKEMRQVVRKGIISGCVSIAYHKDQVVLADAVGMADVERGTPFSFDTYCRMYCATKPFIAIAVFRFAEDGKLDLNDRLDKYIPEFGKVLVQPEGADAPVETKRPILLKHLLCHCSGIAYAPDVGETVEDESSRAYLQLQQDVQQKRIKTLAEFARGIARVPLSDHPGNSYWYGFSFDVLGRVLEVVGKKRLDKVLAETVFRPLGMKHTKWAVRRDELPKLAACYAHKPTWKKLYGHVKGRTPSAVRPSLVRIDGNKARDSHWLKGKECRVQSGGGFMGYLYGGLVSTVADTARFVRMLMHKGKLDDGRRFLSPSSVTALEKNRMKEGVDPVNYLGNIGTYRKNGTEYGMGGAACTYWSIDRADETATIWFTQHVDMPEVADMKGINTKKADLWDVLHRAVVKGSKSSNAHRSAKRARSE</sequence>
<dbReference type="OrthoDB" id="5946976at2759"/>
<dbReference type="InterPro" id="IPR050789">
    <property type="entry name" value="Diverse_Enzym_Activities"/>
</dbReference>
<dbReference type="PANTHER" id="PTHR43283:SF3">
    <property type="entry name" value="BETA-LACTAMASE FAMILY PROTEIN (AFU_ORTHOLOGUE AFUA_5G07500)"/>
    <property type="match status" value="1"/>
</dbReference>
<feature type="domain" description="Beta-lactamase-related" evidence="1">
    <location>
        <begin position="51"/>
        <end position="425"/>
    </location>
</feature>
<dbReference type="SUPFAM" id="SSF56601">
    <property type="entry name" value="beta-lactamase/transpeptidase-like"/>
    <property type="match status" value="1"/>
</dbReference>
<reference evidence="2" key="1">
    <citation type="submission" date="2021-02" db="EMBL/GenBank/DDBJ databases">
        <authorList>
            <person name="Dougan E. K."/>
            <person name="Rhodes N."/>
            <person name="Thang M."/>
            <person name="Chan C."/>
        </authorList>
    </citation>
    <scope>NUCLEOTIDE SEQUENCE</scope>
</reference>
<comment type="caution">
    <text evidence="2">The sequence shown here is derived from an EMBL/GenBank/DDBJ whole genome shotgun (WGS) entry which is preliminary data.</text>
</comment>
<dbReference type="EMBL" id="CAJNDS010000378">
    <property type="protein sequence ID" value="CAE7199160.1"/>
    <property type="molecule type" value="Genomic_DNA"/>
</dbReference>
<dbReference type="InterPro" id="IPR001466">
    <property type="entry name" value="Beta-lactam-related"/>
</dbReference>
<dbReference type="Gene3D" id="3.40.710.10">
    <property type="entry name" value="DD-peptidase/beta-lactamase superfamily"/>
    <property type="match status" value="1"/>
</dbReference>
<gene>
    <name evidence="2" type="ORF">SNAT2548_LOCUS5819</name>
</gene>
<accession>A0A812J707</accession>
<proteinExistence type="predicted"/>
<protein>
    <recommendedName>
        <fullName evidence="1">Beta-lactamase-related domain-containing protein</fullName>
    </recommendedName>
</protein>